<feature type="region of interest" description="Disordered" evidence="1">
    <location>
        <begin position="142"/>
        <end position="169"/>
    </location>
</feature>
<organism evidence="3 4">
    <name type="scientific">Phytohabitans kaempferiae</name>
    <dbReference type="NCBI Taxonomy" id="1620943"/>
    <lineage>
        <taxon>Bacteria</taxon>
        <taxon>Bacillati</taxon>
        <taxon>Actinomycetota</taxon>
        <taxon>Actinomycetes</taxon>
        <taxon>Micromonosporales</taxon>
        <taxon>Micromonosporaceae</taxon>
    </lineage>
</organism>
<reference evidence="3 4" key="1">
    <citation type="submission" date="2024-09" db="EMBL/GenBank/DDBJ databases">
        <authorList>
            <person name="Sun Q."/>
            <person name="Mori K."/>
        </authorList>
    </citation>
    <scope>NUCLEOTIDE SEQUENCE [LARGE SCALE GENOMIC DNA]</scope>
    <source>
        <strain evidence="3 4">TBRC 3947</strain>
    </source>
</reference>
<protein>
    <submittedName>
        <fullName evidence="3">CU044_5270 family protein</fullName>
    </submittedName>
</protein>
<evidence type="ECO:0000256" key="2">
    <source>
        <dbReference type="SAM" id="Phobius"/>
    </source>
</evidence>
<keyword evidence="2" id="KW-1133">Transmembrane helix</keyword>
<proteinExistence type="predicted"/>
<evidence type="ECO:0000256" key="1">
    <source>
        <dbReference type="SAM" id="MobiDB-lite"/>
    </source>
</evidence>
<keyword evidence="2" id="KW-0812">Transmembrane</keyword>
<comment type="caution">
    <text evidence="3">The sequence shown here is derived from an EMBL/GenBank/DDBJ whole genome shotgun (WGS) entry which is preliminary data.</text>
</comment>
<evidence type="ECO:0000313" key="3">
    <source>
        <dbReference type="EMBL" id="MFC0530157.1"/>
    </source>
</evidence>
<sequence length="364" mass="38351">MSRDDSDIIAVRDLPPGLPEPTDEAVSRTWHRIAAARRPARTRPGSRVLVPVLAAAVVAGLAVGGAVVFTPADAPWGTAGPGGGKVPRPNLAPAPPETVAALNALADAAEDGPPAAEARPGQLIYVRHDGWAASFHASGGRDIQLGDDPLRDMGPRVDPSKSAGSQDGSLEPQLLELWFEAEGMVMLSVTNGEATLDTDPAGDRDRLRLRGPSIHQPTPAWIAALPTDPDRLRAHLRGLVGEGGAWSTDHVLWTTLQAFYLHSDLLLSPAQRAALLRSYTGLHGITSAEVTVDGRRLVAVRQSEQQSGNEILFDPATGQAVGRRSVSLDAGVVVPPASGAPALDPNVIYQATWTQRVVDRVGDR</sequence>
<dbReference type="RefSeq" id="WP_377253262.1">
    <property type="nucleotide sequence ID" value="NZ_JBHLUH010000041.1"/>
</dbReference>
<keyword evidence="2" id="KW-0472">Membrane</keyword>
<dbReference type="Proteomes" id="UP001589867">
    <property type="component" value="Unassembled WGS sequence"/>
</dbReference>
<evidence type="ECO:0000313" key="4">
    <source>
        <dbReference type="Proteomes" id="UP001589867"/>
    </source>
</evidence>
<accession>A0ABV6M627</accession>
<name>A0ABV6M627_9ACTN</name>
<feature type="transmembrane region" description="Helical" evidence="2">
    <location>
        <begin position="48"/>
        <end position="69"/>
    </location>
</feature>
<feature type="compositionally biased region" description="Basic and acidic residues" evidence="1">
    <location>
        <begin position="148"/>
        <end position="159"/>
    </location>
</feature>
<dbReference type="InterPro" id="IPR047789">
    <property type="entry name" value="CU044_5270-like"/>
</dbReference>
<keyword evidence="4" id="KW-1185">Reference proteome</keyword>
<gene>
    <name evidence="3" type="ORF">ACFFIA_21065</name>
</gene>
<dbReference type="NCBIfam" id="NF038083">
    <property type="entry name" value="CU044_5270_fam"/>
    <property type="match status" value="1"/>
</dbReference>
<dbReference type="EMBL" id="JBHLUH010000041">
    <property type="protein sequence ID" value="MFC0530157.1"/>
    <property type="molecule type" value="Genomic_DNA"/>
</dbReference>